<dbReference type="HAMAP" id="MF_00047">
    <property type="entry name" value="Dala_Dala_lig"/>
    <property type="match status" value="1"/>
</dbReference>
<protein>
    <recommendedName>
        <fullName evidence="6">D-alanine--D-alanine ligase</fullName>
        <ecNumber evidence="6">6.3.2.4</ecNumber>
    </recommendedName>
    <alternativeName>
        <fullName evidence="6">D-Ala-D-Ala ligase</fullName>
    </alternativeName>
    <alternativeName>
        <fullName evidence="6">D-alanylalanine synthetase</fullName>
    </alternativeName>
</protein>
<evidence type="ECO:0000256" key="1">
    <source>
        <dbReference type="ARBA" id="ARBA00001936"/>
    </source>
</evidence>
<evidence type="ECO:0000259" key="8">
    <source>
        <dbReference type="PROSITE" id="PS50975"/>
    </source>
</evidence>
<dbReference type="PANTHER" id="PTHR23132">
    <property type="entry name" value="D-ALANINE--D-ALANINE LIGASE"/>
    <property type="match status" value="1"/>
</dbReference>
<keyword evidence="4 6" id="KW-0436">Ligase</keyword>
<reference evidence="10" key="1">
    <citation type="journal article" date="2019" name="Int. J. Syst. Evol. Microbiol.">
        <title>The Global Catalogue of Microorganisms (GCM) 10K type strain sequencing project: providing services to taxonomists for standard genome sequencing and annotation.</title>
        <authorList>
            <consortium name="The Broad Institute Genomics Platform"/>
            <consortium name="The Broad Institute Genome Sequencing Center for Infectious Disease"/>
            <person name="Wu L."/>
            <person name="Ma J."/>
        </authorList>
    </citation>
    <scope>NUCLEOTIDE SEQUENCE [LARGE SCALE GENOMIC DNA]</scope>
    <source>
        <strain evidence="10">CGMCC 4.7152</strain>
    </source>
</reference>
<dbReference type="RefSeq" id="WP_380112982.1">
    <property type="nucleotide sequence ID" value="NZ_JBHSIU010000004.1"/>
</dbReference>
<evidence type="ECO:0000256" key="5">
    <source>
        <dbReference type="ARBA" id="ARBA00023316"/>
    </source>
</evidence>
<evidence type="ECO:0000313" key="9">
    <source>
        <dbReference type="EMBL" id="MFC4996783.1"/>
    </source>
</evidence>
<dbReference type="InterPro" id="IPR005905">
    <property type="entry name" value="D_ala_D_ala"/>
</dbReference>
<feature type="domain" description="ATP-grasp" evidence="8">
    <location>
        <begin position="135"/>
        <end position="320"/>
    </location>
</feature>
<dbReference type="InterPro" id="IPR011095">
    <property type="entry name" value="Dala_Dala_lig_C"/>
</dbReference>
<keyword evidence="7" id="KW-0547">Nucleotide-binding</keyword>
<dbReference type="InterPro" id="IPR011761">
    <property type="entry name" value="ATP-grasp"/>
</dbReference>
<keyword evidence="10" id="KW-1185">Reference proteome</keyword>
<comment type="cofactor">
    <cofactor evidence="2">
        <name>Mg(2+)</name>
        <dbReference type="ChEBI" id="CHEBI:18420"/>
    </cofactor>
</comment>
<dbReference type="Pfam" id="PF07478">
    <property type="entry name" value="Dala_Dala_lig_C"/>
    <property type="match status" value="1"/>
</dbReference>
<comment type="caution">
    <text evidence="9">The sequence shown here is derived from an EMBL/GenBank/DDBJ whole genome shotgun (WGS) entry which is preliminary data.</text>
</comment>
<comment type="pathway">
    <text evidence="6">Cell wall biogenesis; peptidoglycan biosynthesis.</text>
</comment>
<comment type="cofactor">
    <cofactor evidence="1">
        <name>Mn(2+)</name>
        <dbReference type="ChEBI" id="CHEBI:29035"/>
    </cofactor>
</comment>
<sequence length="330" mass="33494">METPEKTRVAVVFGGGSTEHAVSSVGAADLLDALDGDEFEIVPIGVTQEGRWVLSAAAQSGGPSTELVPAGAAVTVVDAGDGVARLGGIDVVFPVLQGAFGDEGTIQGLLEMADLPYVGSGVLASSVAVDQDFSRKLAAAAGLPVAAYVVLRGTSDLVEADRARLGLPVVVRPARGGGAGTEVTDWAALPDAVAAARAVDAKVVVAAAPAGRKITVGVLDTGAGDRPEASVAGEVLGDRVVAPAELDHAVERRVRDLAVEAFVTLDCAGLAVVECTVTPDDQVFFDRIDTMPGFDPGAPFPVVWQASGVAYQTLISRLVKAAVRRGTGLH</sequence>
<comment type="subcellular location">
    <subcellularLocation>
        <location evidence="6">Cytoplasm</location>
    </subcellularLocation>
</comment>
<gene>
    <name evidence="6" type="primary">ddl</name>
    <name evidence="9" type="ORF">ACFPIJ_02950</name>
</gene>
<dbReference type="EC" id="6.3.2.4" evidence="6"/>
<evidence type="ECO:0000256" key="3">
    <source>
        <dbReference type="ARBA" id="ARBA00010871"/>
    </source>
</evidence>
<evidence type="ECO:0000256" key="4">
    <source>
        <dbReference type="ARBA" id="ARBA00022598"/>
    </source>
</evidence>
<dbReference type="InterPro" id="IPR011127">
    <property type="entry name" value="Dala_Dala_lig_N"/>
</dbReference>
<dbReference type="Pfam" id="PF01820">
    <property type="entry name" value="Dala_Dala_lig_N"/>
    <property type="match status" value="1"/>
</dbReference>
<dbReference type="PANTHER" id="PTHR23132:SF25">
    <property type="entry name" value="D-ALANINE--D-ALANINE LIGASE A"/>
    <property type="match status" value="1"/>
</dbReference>
<accession>A0ABV9VMY9</accession>
<dbReference type="EMBL" id="JBHSIU010000004">
    <property type="protein sequence ID" value="MFC4996783.1"/>
    <property type="molecule type" value="Genomic_DNA"/>
</dbReference>
<dbReference type="Proteomes" id="UP001595912">
    <property type="component" value="Unassembled WGS sequence"/>
</dbReference>
<dbReference type="SUPFAM" id="SSF52440">
    <property type="entry name" value="PreATP-grasp domain"/>
    <property type="match status" value="1"/>
</dbReference>
<dbReference type="InterPro" id="IPR016185">
    <property type="entry name" value="PreATP-grasp_dom_sf"/>
</dbReference>
<evidence type="ECO:0000256" key="7">
    <source>
        <dbReference type="PROSITE-ProRule" id="PRU00409"/>
    </source>
</evidence>
<dbReference type="PROSITE" id="PS50975">
    <property type="entry name" value="ATP_GRASP"/>
    <property type="match status" value="1"/>
</dbReference>
<dbReference type="Gene3D" id="3.30.1490.20">
    <property type="entry name" value="ATP-grasp fold, A domain"/>
    <property type="match status" value="1"/>
</dbReference>
<dbReference type="Gene3D" id="3.40.50.20">
    <property type="match status" value="1"/>
</dbReference>
<dbReference type="InterPro" id="IPR013815">
    <property type="entry name" value="ATP_grasp_subdomain_1"/>
</dbReference>
<evidence type="ECO:0000313" key="10">
    <source>
        <dbReference type="Proteomes" id="UP001595912"/>
    </source>
</evidence>
<keyword evidence="7" id="KW-0067">ATP-binding</keyword>
<keyword evidence="6" id="KW-0133">Cell shape</keyword>
<evidence type="ECO:0000256" key="6">
    <source>
        <dbReference type="HAMAP-Rule" id="MF_00047"/>
    </source>
</evidence>
<keyword evidence="6" id="KW-0573">Peptidoglycan synthesis</keyword>
<dbReference type="SUPFAM" id="SSF56059">
    <property type="entry name" value="Glutathione synthetase ATP-binding domain-like"/>
    <property type="match status" value="1"/>
</dbReference>
<dbReference type="Gene3D" id="3.30.470.20">
    <property type="entry name" value="ATP-grasp fold, B domain"/>
    <property type="match status" value="1"/>
</dbReference>
<name>A0ABV9VMY9_9ACTN</name>
<keyword evidence="6" id="KW-0963">Cytoplasm</keyword>
<comment type="similarity">
    <text evidence="3 6">Belongs to the D-alanine--D-alanine ligase family.</text>
</comment>
<organism evidence="9 10">
    <name type="scientific">Dactylosporangium cerinum</name>
    <dbReference type="NCBI Taxonomy" id="1434730"/>
    <lineage>
        <taxon>Bacteria</taxon>
        <taxon>Bacillati</taxon>
        <taxon>Actinomycetota</taxon>
        <taxon>Actinomycetes</taxon>
        <taxon>Micromonosporales</taxon>
        <taxon>Micromonosporaceae</taxon>
        <taxon>Dactylosporangium</taxon>
    </lineage>
</organism>
<keyword evidence="5 6" id="KW-0961">Cell wall biogenesis/degradation</keyword>
<dbReference type="NCBIfam" id="NF002528">
    <property type="entry name" value="PRK01966.1-4"/>
    <property type="match status" value="1"/>
</dbReference>
<comment type="catalytic activity">
    <reaction evidence="6">
        <text>2 D-alanine + ATP = D-alanyl-D-alanine + ADP + phosphate + H(+)</text>
        <dbReference type="Rhea" id="RHEA:11224"/>
        <dbReference type="ChEBI" id="CHEBI:15378"/>
        <dbReference type="ChEBI" id="CHEBI:30616"/>
        <dbReference type="ChEBI" id="CHEBI:43474"/>
        <dbReference type="ChEBI" id="CHEBI:57416"/>
        <dbReference type="ChEBI" id="CHEBI:57822"/>
        <dbReference type="ChEBI" id="CHEBI:456216"/>
        <dbReference type="EC" id="6.3.2.4"/>
    </reaction>
</comment>
<proteinExistence type="inferred from homology"/>
<dbReference type="GO" id="GO:0008716">
    <property type="term" value="F:D-alanine-D-alanine ligase activity"/>
    <property type="evidence" value="ECO:0007669"/>
    <property type="project" value="UniProtKB-EC"/>
</dbReference>
<comment type="function">
    <text evidence="6">Cell wall formation.</text>
</comment>
<evidence type="ECO:0000256" key="2">
    <source>
        <dbReference type="ARBA" id="ARBA00001946"/>
    </source>
</evidence>